<name>A0A6H9GXR3_MICAE</name>
<accession>A0A6H9GXR3</accession>
<evidence type="ECO:0000313" key="1">
    <source>
        <dbReference type="EMBL" id="GCL52085.1"/>
    </source>
</evidence>
<protein>
    <submittedName>
        <fullName evidence="1">Uncharacterized protein</fullName>
    </submittedName>
</protein>
<dbReference type="Proteomes" id="UP000435041">
    <property type="component" value="Unassembled WGS sequence"/>
</dbReference>
<sequence>MATTVTPTIEALAQLALIAIIRTFLNYFLSKELETELSMEKERSQLAAQDNLRDC</sequence>
<dbReference type="EMBL" id="BJCI01000082">
    <property type="protein sequence ID" value="GCL52085.1"/>
    <property type="molecule type" value="Genomic_DNA"/>
</dbReference>
<comment type="caution">
    <text evidence="1">The sequence shown here is derived from an EMBL/GenBank/DDBJ whole genome shotgun (WGS) entry which is preliminary data.</text>
</comment>
<reference evidence="1 2" key="1">
    <citation type="submission" date="2019-02" db="EMBL/GenBank/DDBJ databases">
        <title>Draft genome sequence of Arthrospira platensis NIES-3804.</title>
        <authorList>
            <person name="Yamaguchi H."/>
            <person name="Suzuki S."/>
            <person name="Kawachi M."/>
        </authorList>
    </citation>
    <scope>NUCLEOTIDE SEQUENCE [LARGE SCALE GENOMIC DNA]</scope>
    <source>
        <strain evidence="1 2">NIES-3804</strain>
    </source>
</reference>
<evidence type="ECO:0000313" key="2">
    <source>
        <dbReference type="Proteomes" id="UP000435041"/>
    </source>
</evidence>
<dbReference type="AlphaFoldDB" id="A0A6H9GXR3"/>
<organism evidence="1 2">
    <name type="scientific">Microcystis aeruginosa NIES-3804</name>
    <dbReference type="NCBI Taxonomy" id="2517783"/>
    <lineage>
        <taxon>Bacteria</taxon>
        <taxon>Bacillati</taxon>
        <taxon>Cyanobacteriota</taxon>
        <taxon>Cyanophyceae</taxon>
        <taxon>Oscillatoriophycideae</taxon>
        <taxon>Chroococcales</taxon>
        <taxon>Microcystaceae</taxon>
        <taxon>Microcystis</taxon>
    </lineage>
</organism>
<gene>
    <name evidence="1" type="ORF">NIES3804_36730</name>
</gene>
<dbReference type="PANTHER" id="PTHR38468">
    <property type="entry name" value="SLL0939 PROTEIN"/>
    <property type="match status" value="1"/>
</dbReference>
<dbReference type="InterPro" id="IPR012427">
    <property type="entry name" value="DUF1622"/>
</dbReference>
<dbReference type="Pfam" id="PF07784">
    <property type="entry name" value="DUF1622"/>
    <property type="match status" value="1"/>
</dbReference>
<proteinExistence type="predicted"/>
<dbReference type="PANTHER" id="PTHR38468:SF1">
    <property type="entry name" value="SLL0939 PROTEIN"/>
    <property type="match status" value="1"/>
</dbReference>